<evidence type="ECO:0000256" key="1">
    <source>
        <dbReference type="ARBA" id="ARBA00022737"/>
    </source>
</evidence>
<protein>
    <recommendedName>
        <fullName evidence="8">NHL repeat containing protein</fullName>
    </recommendedName>
</protein>
<evidence type="ECO:0000256" key="4">
    <source>
        <dbReference type="SAM" id="Phobius"/>
    </source>
</evidence>
<dbReference type="Pfam" id="PF01436">
    <property type="entry name" value="NHL"/>
    <property type="match status" value="1"/>
</dbReference>
<dbReference type="PANTHER" id="PTHR24104:SF25">
    <property type="entry name" value="PROTEIN LIN-41"/>
    <property type="match status" value="1"/>
</dbReference>
<keyword evidence="4" id="KW-1133">Transmembrane helix</keyword>
<feature type="repeat" description="NHL" evidence="2">
    <location>
        <begin position="283"/>
        <end position="313"/>
    </location>
</feature>
<evidence type="ECO:0008006" key="8">
    <source>
        <dbReference type="Google" id="ProtNLM"/>
    </source>
</evidence>
<dbReference type="InterPro" id="IPR001258">
    <property type="entry name" value="NHL_repeat"/>
</dbReference>
<dbReference type="Gene3D" id="2.120.10.30">
    <property type="entry name" value="TolB, C-terminal domain"/>
    <property type="match status" value="2"/>
</dbReference>
<evidence type="ECO:0000313" key="5">
    <source>
        <dbReference type="EMBL" id="CAF1199394.1"/>
    </source>
</evidence>
<dbReference type="CDD" id="cd05819">
    <property type="entry name" value="NHL"/>
    <property type="match status" value="1"/>
</dbReference>
<comment type="caution">
    <text evidence="6">The sequence shown here is derived from an EMBL/GenBank/DDBJ whole genome shotgun (WGS) entry which is preliminary data.</text>
</comment>
<keyword evidence="7" id="KW-1185">Reference proteome</keyword>
<reference evidence="6" key="1">
    <citation type="submission" date="2021-02" db="EMBL/GenBank/DDBJ databases">
        <authorList>
            <person name="Nowell W R."/>
        </authorList>
    </citation>
    <scope>NUCLEOTIDE SEQUENCE</scope>
</reference>
<evidence type="ECO:0000313" key="6">
    <source>
        <dbReference type="EMBL" id="CAF1470548.1"/>
    </source>
</evidence>
<evidence type="ECO:0000256" key="2">
    <source>
        <dbReference type="PROSITE-ProRule" id="PRU00504"/>
    </source>
</evidence>
<evidence type="ECO:0000313" key="7">
    <source>
        <dbReference type="Proteomes" id="UP000663870"/>
    </source>
</evidence>
<dbReference type="InterPro" id="IPR050952">
    <property type="entry name" value="TRIM-NHL_E3_ligases"/>
</dbReference>
<dbReference type="Proteomes" id="UP000663854">
    <property type="component" value="Unassembled WGS sequence"/>
</dbReference>
<dbReference type="AlphaFoldDB" id="A0A815R3F9"/>
<feature type="compositionally biased region" description="Low complexity" evidence="3">
    <location>
        <begin position="45"/>
        <end position="71"/>
    </location>
</feature>
<keyword evidence="1" id="KW-0677">Repeat</keyword>
<keyword evidence="4" id="KW-0472">Membrane</keyword>
<dbReference type="PROSITE" id="PS51125">
    <property type="entry name" value="NHL"/>
    <property type="match status" value="1"/>
</dbReference>
<gene>
    <name evidence="6" type="ORF">JXQ802_LOCUS38710</name>
    <name evidence="5" type="ORF">PYM288_LOCUS24791</name>
</gene>
<dbReference type="PANTHER" id="PTHR24104">
    <property type="entry name" value="E3 UBIQUITIN-PROTEIN LIGASE NHLRC1-RELATED"/>
    <property type="match status" value="1"/>
</dbReference>
<sequence length="314" mass="32976">MKETNEGLLASTARKTLIAGIVLCVIGAAIAIPVALVLTSSTASTSSTVSNGSSLSTSTSTTTTTTTFNSSDNFNHRVQRWGPNDTSGTTVAGSASGTLGWTASLLNYPTSIYVDSSLNMYILDMWNLRILQWLNGASGGSTIAGTGVQGNTSSSFNQAFNMAVDMSNSQIYLADLINNRIMLWPFFSSTSSLIIPLNGLVGVTTDASGNVYATSNTANTVTRYPQGSTSGTVMVSSGLTYPWNLRFDTYGNLYVADDGAGTIVMFCAGFTAGSVGTIVVSGLNQPLDVAFDSDMNLYVCEYGNNRIVKFAKLP</sequence>
<dbReference type="EMBL" id="CAJNOH010001281">
    <property type="protein sequence ID" value="CAF1199394.1"/>
    <property type="molecule type" value="Genomic_DNA"/>
</dbReference>
<dbReference type="SUPFAM" id="SSF101898">
    <property type="entry name" value="NHL repeat"/>
    <property type="match status" value="1"/>
</dbReference>
<dbReference type="Proteomes" id="UP000663870">
    <property type="component" value="Unassembled WGS sequence"/>
</dbReference>
<dbReference type="GO" id="GO:0008270">
    <property type="term" value="F:zinc ion binding"/>
    <property type="evidence" value="ECO:0007669"/>
    <property type="project" value="UniProtKB-KW"/>
</dbReference>
<feature type="transmembrane region" description="Helical" evidence="4">
    <location>
        <begin position="16"/>
        <end position="38"/>
    </location>
</feature>
<proteinExistence type="predicted"/>
<dbReference type="InterPro" id="IPR011042">
    <property type="entry name" value="6-blade_b-propeller_TolB-like"/>
</dbReference>
<dbReference type="EMBL" id="CAJNOL010002168">
    <property type="protein sequence ID" value="CAF1470548.1"/>
    <property type="molecule type" value="Genomic_DNA"/>
</dbReference>
<organism evidence="6 7">
    <name type="scientific">Rotaria sordida</name>
    <dbReference type="NCBI Taxonomy" id="392033"/>
    <lineage>
        <taxon>Eukaryota</taxon>
        <taxon>Metazoa</taxon>
        <taxon>Spiralia</taxon>
        <taxon>Gnathifera</taxon>
        <taxon>Rotifera</taxon>
        <taxon>Eurotatoria</taxon>
        <taxon>Bdelloidea</taxon>
        <taxon>Philodinida</taxon>
        <taxon>Philodinidae</taxon>
        <taxon>Rotaria</taxon>
    </lineage>
</organism>
<keyword evidence="4" id="KW-0812">Transmembrane</keyword>
<feature type="region of interest" description="Disordered" evidence="3">
    <location>
        <begin position="45"/>
        <end position="76"/>
    </location>
</feature>
<evidence type="ECO:0000256" key="3">
    <source>
        <dbReference type="SAM" id="MobiDB-lite"/>
    </source>
</evidence>
<name>A0A815R3F9_9BILA</name>
<accession>A0A815R3F9</accession>